<evidence type="ECO:0000313" key="3">
    <source>
        <dbReference type="Proteomes" id="UP000092389"/>
    </source>
</evidence>
<feature type="compositionally biased region" description="Polar residues" evidence="1">
    <location>
        <begin position="176"/>
        <end position="188"/>
    </location>
</feature>
<dbReference type="AlphaFoldDB" id="A0A1A2SPY9"/>
<reference evidence="2 3" key="1">
    <citation type="submission" date="2016-06" db="EMBL/GenBank/DDBJ databases">
        <authorList>
            <person name="Kjaerup R.B."/>
            <person name="Dalgaard T.S."/>
            <person name="Juul-Madsen H.R."/>
        </authorList>
    </citation>
    <scope>NUCLEOTIDE SEQUENCE [LARGE SCALE GENOMIC DNA]</scope>
    <source>
        <strain evidence="2 3">E152</strain>
    </source>
</reference>
<feature type="compositionally biased region" description="Low complexity" evidence="1">
    <location>
        <begin position="157"/>
        <end position="167"/>
    </location>
</feature>
<name>A0A1A2SPY9_MYCNT</name>
<proteinExistence type="predicted"/>
<organism evidence="2 3">
    <name type="scientific">Mycobacterium mantenii</name>
    <dbReference type="NCBI Taxonomy" id="560555"/>
    <lineage>
        <taxon>Bacteria</taxon>
        <taxon>Bacillati</taxon>
        <taxon>Actinomycetota</taxon>
        <taxon>Actinomycetes</taxon>
        <taxon>Mycobacteriales</taxon>
        <taxon>Mycobacteriaceae</taxon>
        <taxon>Mycobacterium</taxon>
        <taxon>Mycobacterium avium complex (MAC)</taxon>
    </lineage>
</organism>
<dbReference type="Proteomes" id="UP000092389">
    <property type="component" value="Unassembled WGS sequence"/>
</dbReference>
<evidence type="ECO:0000313" key="2">
    <source>
        <dbReference type="EMBL" id="OBH66170.1"/>
    </source>
</evidence>
<sequence>MLTLLPGGHSLRVIMAGRRPVAATLPLVPMILVVPAARVARVGLAVPVITPAAQADPVVRADPAARVARVDPAITPADRVARVDPAITPADRAVPAITPVPPTGSVDPILTLAARGMGMPSVATSAGRRGARDLALGARARRRGPRGIDRSLRRVPTGTTARSTTGATRKRLSGIPVSTSGASGSSECGSRCDR</sequence>
<gene>
    <name evidence="2" type="ORF">A5683_01035</name>
</gene>
<comment type="caution">
    <text evidence="2">The sequence shown here is derived from an EMBL/GenBank/DDBJ whole genome shotgun (WGS) entry which is preliminary data.</text>
</comment>
<feature type="region of interest" description="Disordered" evidence="1">
    <location>
        <begin position="140"/>
        <end position="194"/>
    </location>
</feature>
<evidence type="ECO:0000256" key="1">
    <source>
        <dbReference type="SAM" id="MobiDB-lite"/>
    </source>
</evidence>
<dbReference type="EMBL" id="LZJU01000204">
    <property type="protein sequence ID" value="OBH66170.1"/>
    <property type="molecule type" value="Genomic_DNA"/>
</dbReference>
<accession>A0A1A2SPY9</accession>
<protein>
    <submittedName>
        <fullName evidence="2">Uncharacterized protein</fullName>
    </submittedName>
</protein>